<dbReference type="InterPro" id="IPR010364">
    <property type="entry name" value="Uncharacterised_IM_CreD"/>
</dbReference>
<dbReference type="PANTHER" id="PTHR30092:SF0">
    <property type="entry name" value="INNER MEMBRANE PROTEIN CRED"/>
    <property type="match status" value="1"/>
</dbReference>
<dbReference type="OrthoDB" id="9791851at2"/>
<evidence type="ECO:0000256" key="1">
    <source>
        <dbReference type="SAM" id="Phobius"/>
    </source>
</evidence>
<dbReference type="PANTHER" id="PTHR30092">
    <property type="entry name" value="INNER MEMBRANE PROTEIN CRED"/>
    <property type="match status" value="1"/>
</dbReference>
<feature type="transmembrane region" description="Helical" evidence="1">
    <location>
        <begin position="318"/>
        <end position="336"/>
    </location>
</feature>
<sequence>MNKSLAWKLAALAFLVVLLLFPLSMVRGLVTERQERAQQVEQEMAAYTARPQTLVGPLLVLPYRKTVWTLLEKQENGRTLKEWRAESADESVVALQPEQLTLKAGLDTETLKRGIYESRLFHADARISGGFRIPALSTLEAPAGSGKRVEYQWGQPFLTLGVSDARGIGALAGQLDDAPLQFLPGTDVSWLGAGLHAPLAAGPGVEARSVSFALQLKLTGTGELAVAPVGKSVNVTLSGNWPHPSFAGRFAPVRRDVTANGFAAEWQTSYWASGFTDETINACAARGAECGLFDGEQLGLRLIDPVNRYLLTERTVKYAELFLLLIFGAVLVMEVVKRVAVHPVQYGLVGLSLALFFLLTLSLAEHIAFAAAYWIAAVASTVLLGFYGAHALGGWRRGAGFAGLLAGLYGLLFGILQSEDMALLMGSIALFALLAVVMVLTRRVDWYALTASRPVRTDPVPQLAGQPDELAP</sequence>
<keyword evidence="1" id="KW-0812">Transmembrane</keyword>
<keyword evidence="3" id="KW-1185">Reference proteome</keyword>
<dbReference type="NCBIfam" id="NF008712">
    <property type="entry name" value="PRK11715.1-1"/>
    <property type="match status" value="1"/>
</dbReference>
<protein>
    <submittedName>
        <fullName evidence="2">Cell envelope integrity protein CreD</fullName>
    </submittedName>
</protein>
<keyword evidence="1" id="KW-0472">Membrane</keyword>
<dbReference type="RefSeq" id="WP_136772134.1">
    <property type="nucleotide sequence ID" value="NZ_SUMF01000002.1"/>
</dbReference>
<reference evidence="2 3" key="1">
    <citation type="submission" date="2019-04" db="EMBL/GenBank/DDBJ databases">
        <title>Chitiniphilus eburnea sp. nov., a novel chitinolytic bacterium isolated from aquaculture sludge.</title>
        <authorList>
            <person name="Sheng M."/>
        </authorList>
    </citation>
    <scope>NUCLEOTIDE SEQUENCE [LARGE SCALE GENOMIC DNA]</scope>
    <source>
        <strain evidence="2 3">HX-2-15</strain>
    </source>
</reference>
<dbReference type="EMBL" id="SUMF01000002">
    <property type="protein sequence ID" value="TJZ77660.1"/>
    <property type="molecule type" value="Genomic_DNA"/>
</dbReference>
<evidence type="ECO:0000313" key="3">
    <source>
        <dbReference type="Proteomes" id="UP000310016"/>
    </source>
</evidence>
<dbReference type="GO" id="GO:0005886">
    <property type="term" value="C:plasma membrane"/>
    <property type="evidence" value="ECO:0007669"/>
    <property type="project" value="TreeGrafter"/>
</dbReference>
<organism evidence="2 3">
    <name type="scientific">Chitiniphilus eburneus</name>
    <dbReference type="NCBI Taxonomy" id="2571148"/>
    <lineage>
        <taxon>Bacteria</taxon>
        <taxon>Pseudomonadati</taxon>
        <taxon>Pseudomonadota</taxon>
        <taxon>Betaproteobacteria</taxon>
        <taxon>Neisseriales</taxon>
        <taxon>Chitinibacteraceae</taxon>
        <taxon>Chitiniphilus</taxon>
    </lineage>
</organism>
<feature type="transmembrane region" description="Helical" evidence="1">
    <location>
        <begin position="422"/>
        <end position="440"/>
    </location>
</feature>
<name>A0A4U0Q9M6_9NEIS</name>
<gene>
    <name evidence="2" type="primary">creD</name>
    <name evidence="2" type="ORF">FAZ21_04875</name>
</gene>
<evidence type="ECO:0000313" key="2">
    <source>
        <dbReference type="EMBL" id="TJZ77660.1"/>
    </source>
</evidence>
<feature type="transmembrane region" description="Helical" evidence="1">
    <location>
        <begin position="343"/>
        <end position="361"/>
    </location>
</feature>
<accession>A0A4U0Q9M6</accession>
<dbReference type="AlphaFoldDB" id="A0A4U0Q9M6"/>
<dbReference type="PIRSF" id="PIRSF004548">
    <property type="entry name" value="CreD"/>
    <property type="match status" value="1"/>
</dbReference>
<comment type="caution">
    <text evidence="2">The sequence shown here is derived from an EMBL/GenBank/DDBJ whole genome shotgun (WGS) entry which is preliminary data.</text>
</comment>
<feature type="transmembrane region" description="Helical" evidence="1">
    <location>
        <begin position="399"/>
        <end position="416"/>
    </location>
</feature>
<keyword evidence="1" id="KW-1133">Transmembrane helix</keyword>
<dbReference type="Proteomes" id="UP000310016">
    <property type="component" value="Unassembled WGS sequence"/>
</dbReference>
<proteinExistence type="predicted"/>
<dbReference type="Pfam" id="PF06123">
    <property type="entry name" value="CreD"/>
    <property type="match status" value="1"/>
</dbReference>
<feature type="transmembrane region" description="Helical" evidence="1">
    <location>
        <begin position="367"/>
        <end position="387"/>
    </location>
</feature>